<dbReference type="SUPFAM" id="SSF56672">
    <property type="entry name" value="DNA/RNA polymerases"/>
    <property type="match status" value="1"/>
</dbReference>
<protein>
    <recommendedName>
        <fullName evidence="2">DNA-directed DNA polymerase</fullName>
    </recommendedName>
</protein>
<dbReference type="EMBL" id="QOIP01000001">
    <property type="protein sequence ID" value="RLU26279.1"/>
    <property type="molecule type" value="Genomic_DNA"/>
</dbReference>
<name>A0A3L8E256_OOCBI</name>
<proteinExistence type="predicted"/>
<dbReference type="InterPro" id="IPR043502">
    <property type="entry name" value="DNA/RNA_pol_sf"/>
</dbReference>
<organism evidence="1">
    <name type="scientific">Ooceraea biroi</name>
    <name type="common">Clonal raider ant</name>
    <name type="synonym">Cerapachys biroi</name>
    <dbReference type="NCBI Taxonomy" id="2015173"/>
    <lineage>
        <taxon>Eukaryota</taxon>
        <taxon>Metazoa</taxon>
        <taxon>Ecdysozoa</taxon>
        <taxon>Arthropoda</taxon>
        <taxon>Hexapoda</taxon>
        <taxon>Insecta</taxon>
        <taxon>Pterygota</taxon>
        <taxon>Neoptera</taxon>
        <taxon>Endopterygota</taxon>
        <taxon>Hymenoptera</taxon>
        <taxon>Apocrita</taxon>
        <taxon>Aculeata</taxon>
        <taxon>Formicoidea</taxon>
        <taxon>Formicidae</taxon>
        <taxon>Dorylinae</taxon>
        <taxon>Ooceraea</taxon>
    </lineage>
</organism>
<dbReference type="AlphaFoldDB" id="A0A3L8E256"/>
<reference evidence="1" key="1">
    <citation type="journal article" date="2018" name="Genome Res.">
        <title>The genomic architecture and molecular evolution of ant odorant receptors.</title>
        <authorList>
            <person name="McKenzie S.K."/>
            <person name="Kronauer D.J.C."/>
        </authorList>
    </citation>
    <scope>NUCLEOTIDE SEQUENCE [LARGE SCALE GENOMIC DNA]</scope>
    <source>
        <strain evidence="1">Clonal line C1</strain>
    </source>
</reference>
<evidence type="ECO:0008006" key="2">
    <source>
        <dbReference type="Google" id="ProtNLM"/>
    </source>
</evidence>
<accession>A0A3L8E256</accession>
<gene>
    <name evidence="1" type="ORF">DMN91_000073</name>
</gene>
<dbReference type="Proteomes" id="UP000279307">
    <property type="component" value="Chromosome 1"/>
</dbReference>
<evidence type="ECO:0000313" key="1">
    <source>
        <dbReference type="EMBL" id="RLU26279.1"/>
    </source>
</evidence>
<reference evidence="1" key="2">
    <citation type="submission" date="2018-07" db="EMBL/GenBank/DDBJ databases">
        <authorList>
            <person name="Mckenzie S.K."/>
            <person name="Kronauer D.J.C."/>
        </authorList>
    </citation>
    <scope>NUCLEOTIDE SEQUENCE</scope>
    <source>
        <strain evidence="1">Clonal line C1</strain>
    </source>
</reference>
<dbReference type="PANTHER" id="PTHR31511:SF12">
    <property type="entry name" value="RHO TERMINATION FACTOR N-TERMINAL DOMAIN-CONTAINING PROTEIN"/>
    <property type="match status" value="1"/>
</dbReference>
<dbReference type="PANTHER" id="PTHR31511">
    <property type="entry name" value="PROTEIN CBG23764"/>
    <property type="match status" value="1"/>
</dbReference>
<sequence length="290" mass="33091">MVLFVERGVRGGLSQCSHRYARANNRYAPSYDPSEPSSYLIYYDVNNLYGWAMCQPLPRGEFRWVEDVSMLDVHAIPPDSPTGYILEVDLEYPRYLHDAHADLPFCPTREAPPDKRQEKLLATLCAKQRYVILPHAAAVHEPRPSRREDSPRAGVCAVRVALGLHRAEHGVKDAHDERFREEPVQAYKQRRLRFLLRAVAAKTRRMDRLVEGASLEDIVKYVLRHTRLTDARARYLVVETLKAGIALGRIKRTPHTTYVLASSERGTIAHRITEPKFDDNSSCSSESISE</sequence>
<comment type="caution">
    <text evidence="1">The sequence shown here is derived from an EMBL/GenBank/DDBJ whole genome shotgun (WGS) entry which is preliminary data.</text>
</comment>
<dbReference type="GO" id="GO:0071897">
    <property type="term" value="P:DNA biosynthetic process"/>
    <property type="evidence" value="ECO:0007669"/>
    <property type="project" value="UniProtKB-ARBA"/>
</dbReference>